<dbReference type="KEGG" id="vg:65129193"/>
<protein>
    <submittedName>
        <fullName evidence="1">Peptidase</fullName>
    </submittedName>
</protein>
<sequence length="432" mass="49432">MKWKDLSLKERKQIYDSVRANNPDATYFDIKEQFDSIPTYEDGKGKTINKADLPPEYRTGTPEYFERQRKISGAVNAVQPEAYITPAGYIKDAVNFIEDLGKGDYAGAAIDAALNLIPWGVGKTIKKIKKKVGRAIEGTDAYTAESYAEPFTPTITKKKKGKKVKTEADYDQEFAEVKRKYNNMQEYDKELSKITNDLFMPTDGSVETLEKVDKAYGTNYKKAASAIAFQDMANRGKYVKHQQMYDSAGNPIYGRTTGKVDQPTIEDMTISLNPDYYLEGTANHEISHLADALVNRVHNADATNNYMEYLLDRDNIMSYNEIRQSLMDVNPNTYRYLTTPSENKAHMIQLKRGMQKEGLINNWTDPITQDKIEEYLSYRSKYANRVNPVLRTLYDIRPDKQGFVNRMNNFTPIEWAVPLGLPIFFGEEQENK</sequence>
<organism evidence="1 2">
    <name type="scientific">uncultured phage cr10_1</name>
    <dbReference type="NCBI Taxonomy" id="2772066"/>
    <lineage>
        <taxon>Viruses</taxon>
        <taxon>Duplodnaviria</taxon>
        <taxon>Heunggongvirae</taxon>
        <taxon>Uroviricota</taxon>
        <taxon>Caudoviricetes</taxon>
        <taxon>Crassvirales</taxon>
        <taxon>Suoliviridae</taxon>
        <taxon>Boorivirinae</taxon>
        <taxon>Canhaevirus</taxon>
        <taxon>Canhaevirus hiberniae</taxon>
    </lineage>
</organism>
<evidence type="ECO:0000313" key="1">
    <source>
        <dbReference type="EMBL" id="QOR58713.1"/>
    </source>
</evidence>
<evidence type="ECO:0000313" key="2">
    <source>
        <dbReference type="Proteomes" id="UP000593744"/>
    </source>
</evidence>
<name>A0A7M1RWC1_9CAUD</name>
<reference evidence="1 2" key="1">
    <citation type="submission" date="2020-07" db="EMBL/GenBank/DDBJ databases">
        <title>Taxonomic proposal: Crassvirales, a new order of highly abundant and diverse bacterial viruses.</title>
        <authorList>
            <person name="Shkoporov A.N."/>
            <person name="Stockdale S.R."/>
            <person name="Guerin E."/>
            <person name="Ross R.P."/>
            <person name="Hill C."/>
        </authorList>
    </citation>
    <scope>NUCLEOTIDE SEQUENCE [LARGE SCALE GENOMIC DNA]</scope>
</reference>
<dbReference type="GeneID" id="65129193"/>
<dbReference type="RefSeq" id="YP_010110871.1">
    <property type="nucleotide sequence ID" value="NC_055875.1"/>
</dbReference>
<proteinExistence type="predicted"/>
<accession>A0A7M1RWC1</accession>
<dbReference type="Proteomes" id="UP000593744">
    <property type="component" value="Segment"/>
</dbReference>
<dbReference type="EMBL" id="MT774382">
    <property type="protein sequence ID" value="QOR58713.1"/>
    <property type="molecule type" value="Genomic_DNA"/>
</dbReference>
<keyword evidence="2" id="KW-1185">Reference proteome</keyword>